<gene>
    <name evidence="1" type="ORF">LARV_00051</name>
</gene>
<evidence type="ECO:0000313" key="2">
    <source>
        <dbReference type="Proteomes" id="UP000055060"/>
    </source>
</evidence>
<dbReference type="Pfam" id="PF02566">
    <property type="entry name" value="OsmC"/>
    <property type="match status" value="1"/>
</dbReference>
<dbReference type="AlphaFoldDB" id="A0A0S7B5B4"/>
<dbReference type="EMBL" id="DF967972">
    <property type="protein sequence ID" value="GAP12319.1"/>
    <property type="molecule type" value="Genomic_DNA"/>
</dbReference>
<dbReference type="InterPro" id="IPR036102">
    <property type="entry name" value="OsmC/Ohrsf"/>
</dbReference>
<dbReference type="PANTHER" id="PTHR35368:SF1">
    <property type="entry name" value="HYDROPEROXIDE REDUCTASE"/>
    <property type="match status" value="1"/>
</dbReference>
<evidence type="ECO:0000313" key="1">
    <source>
        <dbReference type="EMBL" id="GAP12319.1"/>
    </source>
</evidence>
<dbReference type="InterPro" id="IPR015946">
    <property type="entry name" value="KH_dom-like_a/b"/>
</dbReference>
<dbReference type="Gene3D" id="3.30.300.20">
    <property type="match status" value="1"/>
</dbReference>
<dbReference type="OrthoDB" id="1433018at2"/>
<accession>A0A0S7B5B4</accession>
<dbReference type="PANTHER" id="PTHR35368">
    <property type="entry name" value="HYDROPEROXIDE REDUCTASE"/>
    <property type="match status" value="1"/>
</dbReference>
<dbReference type="RefSeq" id="WP_075075046.1">
    <property type="nucleotide sequence ID" value="NZ_DF967972.1"/>
</dbReference>
<sequence length="154" mass="16557">MAITTFKATSRLTSGLAVENEVRGFKITLDEPKELGGTNTGMNPVEALLCALGSCQSIVAVAFAKAKHIDLQDFWVELEGDLDPDGFLKGKPGVRNGFQEIRFNMHIVTSSSPEAVAEFQKFIQSRCPVGDSVMNGVKFVPGAIIIEQPAMQAA</sequence>
<reference evidence="1" key="1">
    <citation type="submission" date="2015-07" db="EMBL/GenBank/DDBJ databases">
        <title>Draft Genome Sequences of Anaerolinea thermolimosa IMO-1, Bellilinea caldifistulae GOMI-1, Leptolinea tardivitalis YMTK-2, Levilinea saccharolytica KIBI-1,Longilinea arvoryzae KOME-1, Previously Described as Members of the Anaerolineaceae (Chloroflexi).</title>
        <authorList>
            <person name="Sekiguchi Y."/>
            <person name="Ohashi A."/>
            <person name="Matsuura N."/>
            <person name="Tourlousse M.D."/>
        </authorList>
    </citation>
    <scope>NUCLEOTIDE SEQUENCE [LARGE SCALE GENOMIC DNA]</scope>
    <source>
        <strain evidence="1">KOME-1</strain>
    </source>
</reference>
<dbReference type="InterPro" id="IPR052924">
    <property type="entry name" value="OsmC/Ohr_hydroprdx_reductase"/>
</dbReference>
<dbReference type="SUPFAM" id="SSF82784">
    <property type="entry name" value="OsmC-like"/>
    <property type="match status" value="1"/>
</dbReference>
<proteinExistence type="predicted"/>
<dbReference type="InterPro" id="IPR003718">
    <property type="entry name" value="OsmC/Ohr_fam"/>
</dbReference>
<keyword evidence="2" id="KW-1185">Reference proteome</keyword>
<protein>
    <submittedName>
        <fullName evidence="1">Predicted redox protein, regulator of disulfide bond formation</fullName>
    </submittedName>
</protein>
<dbReference type="Proteomes" id="UP000055060">
    <property type="component" value="Unassembled WGS sequence"/>
</dbReference>
<dbReference type="STRING" id="360412.LARV_00051"/>
<name>A0A0S7B5B4_9CHLR</name>
<organism evidence="1">
    <name type="scientific">Longilinea arvoryzae</name>
    <dbReference type="NCBI Taxonomy" id="360412"/>
    <lineage>
        <taxon>Bacteria</taxon>
        <taxon>Bacillati</taxon>
        <taxon>Chloroflexota</taxon>
        <taxon>Anaerolineae</taxon>
        <taxon>Anaerolineales</taxon>
        <taxon>Anaerolineaceae</taxon>
        <taxon>Longilinea</taxon>
    </lineage>
</organism>